<organism evidence="7 8">
    <name type="scientific">Pseudomonas fluvialis</name>
    <dbReference type="NCBI Taxonomy" id="1793966"/>
    <lineage>
        <taxon>Bacteria</taxon>
        <taxon>Pseudomonadati</taxon>
        <taxon>Pseudomonadota</taxon>
        <taxon>Gammaproteobacteria</taxon>
        <taxon>Pseudomonadales</taxon>
        <taxon>Pseudomonadaceae</taxon>
        <taxon>Pseudomonas</taxon>
    </lineage>
</organism>
<dbReference type="InterPro" id="IPR044068">
    <property type="entry name" value="CB"/>
</dbReference>
<dbReference type="Pfam" id="PF14657">
    <property type="entry name" value="Arm-DNA-bind_4"/>
    <property type="match status" value="1"/>
</dbReference>
<comment type="caution">
    <text evidence="7">The sequence shown here is derived from an EMBL/GenBank/DDBJ whole genome shotgun (WGS) entry which is preliminary data.</text>
</comment>
<dbReference type="Pfam" id="PF00589">
    <property type="entry name" value="Phage_integrase"/>
    <property type="match status" value="1"/>
</dbReference>
<evidence type="ECO:0000256" key="4">
    <source>
        <dbReference type="PROSITE-ProRule" id="PRU01248"/>
    </source>
</evidence>
<dbReference type="InterPro" id="IPR011010">
    <property type="entry name" value="DNA_brk_join_enz"/>
</dbReference>
<dbReference type="PROSITE" id="PS51898">
    <property type="entry name" value="TYR_RECOMBINASE"/>
    <property type="match status" value="1"/>
</dbReference>
<feature type="domain" description="Tyr recombinase" evidence="5">
    <location>
        <begin position="153"/>
        <end position="315"/>
    </location>
</feature>
<dbReference type="RefSeq" id="WP_101193218.1">
    <property type="nucleotide sequence ID" value="NZ_PIYS01000010.1"/>
</dbReference>
<keyword evidence="3" id="KW-0233">DNA recombination</keyword>
<dbReference type="Proteomes" id="UP000242861">
    <property type="component" value="Unassembled WGS sequence"/>
</dbReference>
<sequence>MIFKGSSGWDVDFWLDYSAGIRKRKRGFRTKSEAERWVSDLRRQYQQRGRDPGERLSDLVEIWQELHGSTLKDKYRFSRTMAIVEALGNPIASSFTALDFGRYRTNRLKTCTPSTVNHEHRYLKSVFNELIRLGVWHHENPLAKLRQLKVDESERAFLTLDECRVLLAECAASSNSHTLPVAQICLATGARWDEAESLTRPHVRNGQVRFLGTKNGSNRSIPIPPDLERLILSRGLPGAGRLFGSCRSAFRKAYERSGLHTPGQLTHILRHTFASHYMMGGGSILSLQRILGHGDIKMTMRYSHLAPDHFSTALLLSPLARLTGQDADTLRTVPETKRG</sequence>
<dbReference type="EMBL" id="PIYS01000010">
    <property type="protein sequence ID" value="PKF71659.1"/>
    <property type="molecule type" value="Genomic_DNA"/>
</dbReference>
<dbReference type="PROSITE" id="PS51900">
    <property type="entry name" value="CB"/>
    <property type="match status" value="1"/>
</dbReference>
<dbReference type="GO" id="GO:0006310">
    <property type="term" value="P:DNA recombination"/>
    <property type="evidence" value="ECO:0007669"/>
    <property type="project" value="UniProtKB-KW"/>
</dbReference>
<dbReference type="CDD" id="cd00796">
    <property type="entry name" value="INT_Rci_Hp1_C"/>
    <property type="match status" value="1"/>
</dbReference>
<name>A0A2I0CRC1_9PSED</name>
<reference evidence="8" key="1">
    <citation type="submission" date="2017-12" db="EMBL/GenBank/DDBJ databases">
        <authorList>
            <person name="Yu X.-Y."/>
        </authorList>
    </citation>
    <scope>NUCLEOTIDE SEQUENCE [LARGE SCALE GENOMIC DNA]</scope>
    <source>
        <strain evidence="8">ZYSR67-Z</strain>
    </source>
</reference>
<evidence type="ECO:0000313" key="8">
    <source>
        <dbReference type="Proteomes" id="UP000242861"/>
    </source>
</evidence>
<dbReference type="GO" id="GO:0003677">
    <property type="term" value="F:DNA binding"/>
    <property type="evidence" value="ECO:0007669"/>
    <property type="project" value="UniProtKB-UniRule"/>
</dbReference>
<dbReference type="Gene3D" id="1.10.150.130">
    <property type="match status" value="1"/>
</dbReference>
<dbReference type="InterPro" id="IPR002104">
    <property type="entry name" value="Integrase_catalytic"/>
</dbReference>
<dbReference type="InterPro" id="IPR028259">
    <property type="entry name" value="AP2-like_int_N"/>
</dbReference>
<evidence type="ECO:0000256" key="3">
    <source>
        <dbReference type="ARBA" id="ARBA00023172"/>
    </source>
</evidence>
<dbReference type="Gene3D" id="1.10.443.10">
    <property type="entry name" value="Intergrase catalytic core"/>
    <property type="match status" value="1"/>
</dbReference>
<keyword evidence="2 4" id="KW-0238">DNA-binding</keyword>
<evidence type="ECO:0000259" key="5">
    <source>
        <dbReference type="PROSITE" id="PS51898"/>
    </source>
</evidence>
<accession>A0A2I0CRC1</accession>
<evidence type="ECO:0000259" key="6">
    <source>
        <dbReference type="PROSITE" id="PS51900"/>
    </source>
</evidence>
<dbReference type="InterPro" id="IPR010998">
    <property type="entry name" value="Integrase_recombinase_N"/>
</dbReference>
<dbReference type="Pfam" id="PF24624">
    <property type="entry name" value="Int_N"/>
    <property type="match status" value="1"/>
</dbReference>
<dbReference type="PANTHER" id="PTHR30349:SF93">
    <property type="entry name" value="FELS-2 PROPHAGE PROTEIN"/>
    <property type="match status" value="1"/>
</dbReference>
<gene>
    <name evidence="7" type="ORF">CW360_07105</name>
</gene>
<evidence type="ECO:0000256" key="2">
    <source>
        <dbReference type="ARBA" id="ARBA00023125"/>
    </source>
</evidence>
<proteinExistence type="predicted"/>
<dbReference type="AlphaFoldDB" id="A0A2I0CRC1"/>
<protein>
    <submittedName>
        <fullName evidence="7">Integrase</fullName>
    </submittedName>
</protein>
<dbReference type="PANTHER" id="PTHR30349">
    <property type="entry name" value="PHAGE INTEGRASE-RELATED"/>
    <property type="match status" value="1"/>
</dbReference>
<dbReference type="InterPro" id="IPR013762">
    <property type="entry name" value="Integrase-like_cat_sf"/>
</dbReference>
<dbReference type="SUPFAM" id="SSF56349">
    <property type="entry name" value="DNA breaking-rejoining enzymes"/>
    <property type="match status" value="1"/>
</dbReference>
<dbReference type="InterPro" id="IPR057084">
    <property type="entry name" value="Int_N"/>
</dbReference>
<keyword evidence="1" id="KW-0229">DNA integration</keyword>
<evidence type="ECO:0000256" key="1">
    <source>
        <dbReference type="ARBA" id="ARBA00022908"/>
    </source>
</evidence>
<dbReference type="InterPro" id="IPR050090">
    <property type="entry name" value="Tyrosine_recombinase_XerCD"/>
</dbReference>
<feature type="domain" description="Core-binding (CB)" evidence="6">
    <location>
        <begin position="54"/>
        <end position="131"/>
    </location>
</feature>
<evidence type="ECO:0000313" key="7">
    <source>
        <dbReference type="EMBL" id="PKF71659.1"/>
    </source>
</evidence>
<dbReference type="GO" id="GO:0015074">
    <property type="term" value="P:DNA integration"/>
    <property type="evidence" value="ECO:0007669"/>
    <property type="project" value="UniProtKB-KW"/>
</dbReference>